<dbReference type="SUPFAM" id="SSF48452">
    <property type="entry name" value="TPR-like"/>
    <property type="match status" value="1"/>
</dbReference>
<accession>A0A2X2W088</accession>
<gene>
    <name evidence="3" type="ORF">NCTC13028_02499</name>
</gene>
<dbReference type="InterPro" id="IPR019734">
    <property type="entry name" value="TPR_rpt"/>
</dbReference>
<feature type="transmembrane region" description="Helical" evidence="2">
    <location>
        <begin position="52"/>
        <end position="74"/>
    </location>
</feature>
<keyword evidence="2" id="KW-0472">Membrane</keyword>
<protein>
    <submittedName>
        <fullName evidence="3">Uncharacterized protein</fullName>
    </submittedName>
</protein>
<keyword evidence="2" id="KW-1133">Transmembrane helix</keyword>
<dbReference type="AlphaFoldDB" id="A0A2X2W088"/>
<dbReference type="NCBIfam" id="NF038353">
    <property type="entry name" value="FxLYD_dom"/>
    <property type="match status" value="1"/>
</dbReference>
<evidence type="ECO:0000313" key="4">
    <source>
        <dbReference type="Proteomes" id="UP000250223"/>
    </source>
</evidence>
<evidence type="ECO:0000256" key="1">
    <source>
        <dbReference type="PROSITE-ProRule" id="PRU00339"/>
    </source>
</evidence>
<proteinExistence type="predicted"/>
<evidence type="ECO:0000256" key="2">
    <source>
        <dbReference type="SAM" id="Phobius"/>
    </source>
</evidence>
<dbReference type="InterPro" id="IPR011990">
    <property type="entry name" value="TPR-like_helical_dom_sf"/>
</dbReference>
<organism evidence="3 4">
    <name type="scientific">Clostridium cochlearium</name>
    <dbReference type="NCBI Taxonomy" id="1494"/>
    <lineage>
        <taxon>Bacteria</taxon>
        <taxon>Bacillati</taxon>
        <taxon>Bacillota</taxon>
        <taxon>Clostridia</taxon>
        <taxon>Eubacteriales</taxon>
        <taxon>Clostridiaceae</taxon>
        <taxon>Clostridium</taxon>
    </lineage>
</organism>
<name>A0A2X2W088_CLOCO</name>
<keyword evidence="2" id="KW-0812">Transmembrane</keyword>
<dbReference type="PROSITE" id="PS50005">
    <property type="entry name" value="TPR"/>
    <property type="match status" value="1"/>
</dbReference>
<sequence>MISSNSNNNKSEDTIIYKKEDLQVSIENNQISPKEIIDINKDENSFFSKNKLYFIVPIISAFIGFFIIGCTYIYEDKLNKNILSSQSKAESLALSGDLDSSLKIIKDLLAKRPNYTSLQMNLEFLIKGKDFQKVLARVENLKKKDKYDEALNELSSLEKELENSTGPFWSTFKKQQITLKNSILIAEIKNDMANKNTIDELIPYYIKISQIESEESQALLEKIKTEISNIAYTNADNFLKKKHFDEAIKEIDKALQYDKDNEKLLSFKNIIQRKKEQFEIDEQKRIKQAIDSAKKEENKNKNNSVKSLSVNGSFSDKGEFIVKGEIENIGTQSIHSVEVFYSILDSKGNVVKSNSIYVHPNYLKPKDKGTFEFVHNNLSNASTVKIDKFTWILE</sequence>
<reference evidence="3 4" key="1">
    <citation type="submission" date="2018-06" db="EMBL/GenBank/DDBJ databases">
        <authorList>
            <consortium name="Pathogen Informatics"/>
            <person name="Doyle S."/>
        </authorList>
    </citation>
    <scope>NUCLEOTIDE SEQUENCE [LARGE SCALE GENOMIC DNA]</scope>
    <source>
        <strain evidence="3 4">NCTC13028</strain>
    </source>
</reference>
<dbReference type="EMBL" id="UAWC01000027">
    <property type="protein sequence ID" value="SQB36632.1"/>
    <property type="molecule type" value="Genomic_DNA"/>
</dbReference>
<dbReference type="RefSeq" id="WP_111921854.1">
    <property type="nucleotide sequence ID" value="NZ_UAWC01000027.1"/>
</dbReference>
<dbReference type="InterPro" id="IPR047676">
    <property type="entry name" value="FxLYD_dom"/>
</dbReference>
<feature type="repeat" description="TPR" evidence="1">
    <location>
        <begin position="228"/>
        <end position="261"/>
    </location>
</feature>
<dbReference type="Gene3D" id="1.25.40.10">
    <property type="entry name" value="Tetratricopeptide repeat domain"/>
    <property type="match status" value="1"/>
</dbReference>
<dbReference type="Proteomes" id="UP000250223">
    <property type="component" value="Unassembled WGS sequence"/>
</dbReference>
<keyword evidence="1" id="KW-0802">TPR repeat</keyword>
<evidence type="ECO:0000313" key="3">
    <source>
        <dbReference type="EMBL" id="SQB36632.1"/>
    </source>
</evidence>